<keyword evidence="2" id="KW-1185">Reference proteome</keyword>
<protein>
    <submittedName>
        <fullName evidence="1">Uncharacterized protein</fullName>
    </submittedName>
</protein>
<reference evidence="2" key="1">
    <citation type="submission" date="2015-08" db="EMBL/GenBank/DDBJ databases">
        <title>Genome sequencing project for genomic taxonomy and phylogenomics of Bacillus-like bacteria.</title>
        <authorList>
            <person name="Liu B."/>
            <person name="Wang J."/>
            <person name="Zhu Y."/>
            <person name="Liu G."/>
            <person name="Chen Q."/>
            <person name="Chen Z."/>
            <person name="Lan J."/>
            <person name="Che J."/>
            <person name="Ge C."/>
            <person name="Shi H."/>
            <person name="Pan Z."/>
            <person name="Liu X."/>
        </authorList>
    </citation>
    <scope>NUCLEOTIDE SEQUENCE [LARGE SCALE GENOMIC DNA]</scope>
    <source>
        <strain evidence="2">FJAT-22460</strain>
    </source>
</reference>
<gene>
    <name evidence="1" type="ORF">AM231_14260</name>
</gene>
<sequence>MLYHFSEEPDIRIFEPRVLYTQKDEHAKVWAIDAHHAPHYYFPRECPRICIEAGESTTEDDVNIFFGMSRVRRMIAIEAGWYERVRTGCVYRYHSDPAAFQLFDANAGYYIATKSVAPIQVDRMDDLITSILQEDIELRVTLSLMPMKERILSSTVNFSMIRLRNAVDR</sequence>
<accession>A0A0M1P6S3</accession>
<proteinExistence type="predicted"/>
<dbReference type="Pfam" id="PF21820">
    <property type="entry name" value="DUF6886"/>
    <property type="match status" value="1"/>
</dbReference>
<comment type="caution">
    <text evidence="1">The sequence shown here is derived from an EMBL/GenBank/DDBJ whole genome shotgun (WGS) entry which is preliminary data.</text>
</comment>
<dbReference type="PATRIC" id="fig|1705565.3.peg.4891"/>
<dbReference type="EMBL" id="LIUT01000001">
    <property type="protein sequence ID" value="KOR90183.1"/>
    <property type="molecule type" value="Genomic_DNA"/>
</dbReference>
<evidence type="ECO:0000313" key="2">
    <source>
        <dbReference type="Proteomes" id="UP000036932"/>
    </source>
</evidence>
<dbReference type="Proteomes" id="UP000036932">
    <property type="component" value="Unassembled WGS sequence"/>
</dbReference>
<dbReference type="OrthoDB" id="156685at2"/>
<dbReference type="AlphaFoldDB" id="A0A0M1P6S3"/>
<dbReference type="InterPro" id="IPR049253">
    <property type="entry name" value="DUF6886"/>
</dbReference>
<organism evidence="1 2">
    <name type="scientific">Paenibacillus solani</name>
    <dbReference type="NCBI Taxonomy" id="1705565"/>
    <lineage>
        <taxon>Bacteria</taxon>
        <taxon>Bacillati</taxon>
        <taxon>Bacillota</taxon>
        <taxon>Bacilli</taxon>
        <taxon>Bacillales</taxon>
        <taxon>Paenibacillaceae</taxon>
        <taxon>Paenibacillus</taxon>
    </lineage>
</organism>
<evidence type="ECO:0000313" key="1">
    <source>
        <dbReference type="EMBL" id="KOR90183.1"/>
    </source>
</evidence>
<name>A0A0M1P6S3_9BACL</name>
<dbReference type="RefSeq" id="WP_054403130.1">
    <property type="nucleotide sequence ID" value="NZ_LIUT01000001.1"/>
</dbReference>